<reference evidence="1" key="2">
    <citation type="submission" date="2016-01" db="EMBL/GenBank/DDBJ databases">
        <authorList>
            <person name="Oliw E.H."/>
        </authorList>
    </citation>
    <scope>NUCLEOTIDE SEQUENCE</scope>
</reference>
<dbReference type="EMBL" id="KU574722">
    <property type="protein sequence ID" value="AMM43582.1"/>
    <property type="molecule type" value="Genomic_DNA"/>
</dbReference>
<name>A0A1L2CU88_9CAUD</name>
<evidence type="ECO:0000313" key="3">
    <source>
        <dbReference type="Proteomes" id="UP000223891"/>
    </source>
</evidence>
<keyword evidence="3" id="KW-1185">Reference proteome</keyword>
<evidence type="ECO:0000313" key="1">
    <source>
        <dbReference type="EMBL" id="AMM43582.1"/>
    </source>
</evidence>
<organism evidence="1 3">
    <name type="scientific">Pectobacterium phage vB_PcaM_CBB</name>
    <dbReference type="NCBI Taxonomy" id="2772511"/>
    <lineage>
        <taxon>Viruses</taxon>
        <taxon>Duplodnaviria</taxon>
        <taxon>Heunggongvirae</taxon>
        <taxon>Uroviricota</taxon>
        <taxon>Caudoviricetes</taxon>
        <taxon>Mimasvirus</taxon>
        <taxon>Mimasvirus CBB</taxon>
    </lineage>
</organism>
<dbReference type="EMBL" id="KU574722">
    <property type="protein sequence ID" value="AMM44133.1"/>
    <property type="molecule type" value="Genomic_DNA"/>
</dbReference>
<accession>A0A1L2CU88</accession>
<sequence>MKLYAYASNSGEAIAVGRSERGAKSTATKNKSTEIGYISTINNMYIPTHKKINNKWVSI</sequence>
<dbReference type="Proteomes" id="UP000223891">
    <property type="component" value="Segment"/>
</dbReference>
<reference evidence="3" key="1">
    <citation type="submission" date="2016-01" db="EMBL/GenBank/DDBJ databases">
        <title>Isolation and Characterization of Enterobacteria phage CBB.</title>
        <authorList>
            <person name="Buttimer C.T.H."/>
            <person name="Hendrix H."/>
            <person name="Alexandre H."/>
            <person name="O'Mahony J."/>
            <person name="Lavigne R."/>
            <person name="Coffey A."/>
        </authorList>
    </citation>
    <scope>NUCLEOTIDE SEQUENCE [LARGE SCALE GENOMIC DNA]</scope>
</reference>
<gene>
    <name evidence="1" type="ORF">CBB_17</name>
    <name evidence="2" type="ORF">CBB_570</name>
</gene>
<reference evidence="1" key="3">
    <citation type="journal article" date="2017" name="Front. Microbiol.">
        <title>Things Are Getting Hairy: Enterobacteria Bacteriophage vB_PcaM_CBB.</title>
        <authorList>
            <person name="Buttimer C."/>
            <person name="Hendrix H."/>
            <person name="Oliveira H."/>
            <person name="Casey A."/>
            <person name="Neve H."/>
            <person name="McAuliffe O."/>
            <person name="Ross R.P."/>
            <person name="Hill C."/>
            <person name="Noben J.P."/>
            <person name="O'Mahony J."/>
            <person name="Lavigne R."/>
            <person name="Coffey A."/>
        </authorList>
    </citation>
    <scope>NUCLEOTIDE SEQUENCE</scope>
</reference>
<protein>
    <submittedName>
        <fullName evidence="1">Uncharacterized protein</fullName>
    </submittedName>
</protein>
<proteinExistence type="predicted"/>
<evidence type="ECO:0000313" key="2">
    <source>
        <dbReference type="EMBL" id="AMM44133.1"/>
    </source>
</evidence>